<gene>
    <name evidence="1" type="ORF">ALP21_101731</name>
</gene>
<protein>
    <submittedName>
        <fullName evidence="1">Uncharacterized protein</fullName>
    </submittedName>
</protein>
<comment type="caution">
    <text evidence="1">The sequence shown here is derived from an EMBL/GenBank/DDBJ whole genome shotgun (WGS) entry which is preliminary data.</text>
</comment>
<dbReference type="AlphaFoldDB" id="A0A7Z6UZ90"/>
<accession>A0A7Z6UZ90</accession>
<reference evidence="1 2" key="1">
    <citation type="submission" date="2018-08" db="EMBL/GenBank/DDBJ databases">
        <title>Recombination of ecologically and evolutionarily significant loci maintains genetic cohesion in the Pseudomonas syringae species complex.</title>
        <authorList>
            <person name="Dillon M."/>
            <person name="Thakur S."/>
            <person name="Almeida R.N.D."/>
            <person name="Weir B.S."/>
            <person name="Guttman D.S."/>
        </authorList>
    </citation>
    <scope>NUCLEOTIDE SEQUENCE [LARGE SCALE GENOMIC DNA]</scope>
    <source>
        <strain evidence="1 2">1449B</strain>
    </source>
</reference>
<proteinExistence type="predicted"/>
<evidence type="ECO:0000313" key="1">
    <source>
        <dbReference type="EMBL" id="RMU92282.1"/>
    </source>
</evidence>
<organism evidence="1 2">
    <name type="scientific">Pseudomonas savastanoi pv. phaseolicola</name>
    <name type="common">Pseudomonas syringae pv. phaseolicola</name>
    <dbReference type="NCBI Taxonomy" id="319"/>
    <lineage>
        <taxon>Bacteria</taxon>
        <taxon>Pseudomonadati</taxon>
        <taxon>Pseudomonadota</taxon>
        <taxon>Gammaproteobacteria</taxon>
        <taxon>Pseudomonadales</taxon>
        <taxon>Pseudomonadaceae</taxon>
        <taxon>Pseudomonas</taxon>
    </lineage>
</organism>
<dbReference type="EMBL" id="RBUI01000014">
    <property type="protein sequence ID" value="RMU92282.1"/>
    <property type="molecule type" value="Genomic_DNA"/>
</dbReference>
<sequence length="151" mass="17148">MGFEIEGVFLLVSGHSSSSPGWRESLKWGIGVLPDMESDQGEIMSFSYAAEKFASARSALMLPHPNGEDQSIATAFFECRQGLDRFDRSQFDESSSIWIRQLDQLMSTDGLEDPDRQGLFLVKARKLSVDDQIQLSTVVDELQFWFRRMND</sequence>
<evidence type="ECO:0000313" key="2">
    <source>
        <dbReference type="Proteomes" id="UP000267078"/>
    </source>
</evidence>
<dbReference type="Proteomes" id="UP000267078">
    <property type="component" value="Unassembled WGS sequence"/>
</dbReference>
<name>A0A7Z6UZ90_PSESH</name>